<gene>
    <name evidence="4" type="ORF">RIF29_42304</name>
</gene>
<evidence type="ECO:0000313" key="4">
    <source>
        <dbReference type="EMBL" id="KAK7247421.1"/>
    </source>
</evidence>
<dbReference type="EMBL" id="JAYWIO010000008">
    <property type="protein sequence ID" value="KAK7247421.1"/>
    <property type="molecule type" value="Genomic_DNA"/>
</dbReference>
<dbReference type="GO" id="GO:0003735">
    <property type="term" value="F:structural constituent of ribosome"/>
    <property type="evidence" value="ECO:0007669"/>
    <property type="project" value="InterPro"/>
</dbReference>
<accession>A0AAN9E7W2</accession>
<name>A0AAN9E7W2_CROPI</name>
<dbReference type="GO" id="GO:0005762">
    <property type="term" value="C:mitochondrial large ribosomal subunit"/>
    <property type="evidence" value="ECO:0007669"/>
    <property type="project" value="TreeGrafter"/>
</dbReference>
<sequence length="101" mass="11495">MPISTSSPSSFSSNTTTKEIAFKTVPSASKPEIKHFLQTFYGLDVQKVRTLNIKSKKKAYKKVYATLNKPLPFHSDIYPSTAIKEEEEYQQNKKKVLTLHS</sequence>
<dbReference type="InterPro" id="IPR012677">
    <property type="entry name" value="Nucleotide-bd_a/b_plait_sf"/>
</dbReference>
<evidence type="ECO:0008006" key="6">
    <source>
        <dbReference type="Google" id="ProtNLM"/>
    </source>
</evidence>
<reference evidence="4 5" key="1">
    <citation type="submission" date="2024-01" db="EMBL/GenBank/DDBJ databases">
        <title>The genomes of 5 underutilized Papilionoideae crops provide insights into root nodulation and disease resistanc.</title>
        <authorList>
            <person name="Yuan L."/>
        </authorList>
    </citation>
    <scope>NUCLEOTIDE SEQUENCE [LARGE SCALE GENOMIC DNA]</scope>
    <source>
        <strain evidence="4">ZHUSHIDOU_FW_LH</strain>
        <tissue evidence="4">Leaf</tissue>
    </source>
</reference>
<dbReference type="InterPro" id="IPR012678">
    <property type="entry name" value="Ribosomal_uL23/eL15/eS24_sf"/>
</dbReference>
<keyword evidence="3" id="KW-0687">Ribonucleoprotein</keyword>
<comment type="similarity">
    <text evidence="1">Belongs to the universal ribosomal protein uL23 family.</text>
</comment>
<dbReference type="Pfam" id="PF00276">
    <property type="entry name" value="Ribosomal_L23"/>
    <property type="match status" value="1"/>
</dbReference>
<keyword evidence="5" id="KW-1185">Reference proteome</keyword>
<dbReference type="AlphaFoldDB" id="A0AAN9E7W2"/>
<evidence type="ECO:0000256" key="1">
    <source>
        <dbReference type="ARBA" id="ARBA00006700"/>
    </source>
</evidence>
<protein>
    <recommendedName>
        <fullName evidence="6">Ribosomal protein L23</fullName>
    </recommendedName>
</protein>
<organism evidence="4 5">
    <name type="scientific">Crotalaria pallida</name>
    <name type="common">Smooth rattlebox</name>
    <name type="synonym">Crotalaria striata</name>
    <dbReference type="NCBI Taxonomy" id="3830"/>
    <lineage>
        <taxon>Eukaryota</taxon>
        <taxon>Viridiplantae</taxon>
        <taxon>Streptophyta</taxon>
        <taxon>Embryophyta</taxon>
        <taxon>Tracheophyta</taxon>
        <taxon>Spermatophyta</taxon>
        <taxon>Magnoliopsida</taxon>
        <taxon>eudicotyledons</taxon>
        <taxon>Gunneridae</taxon>
        <taxon>Pentapetalae</taxon>
        <taxon>rosids</taxon>
        <taxon>fabids</taxon>
        <taxon>Fabales</taxon>
        <taxon>Fabaceae</taxon>
        <taxon>Papilionoideae</taxon>
        <taxon>50 kb inversion clade</taxon>
        <taxon>genistoids sensu lato</taxon>
        <taxon>core genistoids</taxon>
        <taxon>Crotalarieae</taxon>
        <taxon>Crotalaria</taxon>
    </lineage>
</organism>
<dbReference type="Gene3D" id="3.30.70.330">
    <property type="match status" value="1"/>
</dbReference>
<comment type="caution">
    <text evidence="4">The sequence shown here is derived from an EMBL/GenBank/DDBJ whole genome shotgun (WGS) entry which is preliminary data.</text>
</comment>
<dbReference type="Proteomes" id="UP001372338">
    <property type="component" value="Unassembled WGS sequence"/>
</dbReference>
<dbReference type="GO" id="GO:0003729">
    <property type="term" value="F:mRNA binding"/>
    <property type="evidence" value="ECO:0007669"/>
    <property type="project" value="UniProtKB-ARBA"/>
</dbReference>
<evidence type="ECO:0000256" key="2">
    <source>
        <dbReference type="ARBA" id="ARBA00022980"/>
    </source>
</evidence>
<dbReference type="SUPFAM" id="SSF54189">
    <property type="entry name" value="Ribosomal proteins S24e, L23 and L15e"/>
    <property type="match status" value="1"/>
</dbReference>
<keyword evidence="2" id="KW-0689">Ribosomal protein</keyword>
<evidence type="ECO:0000256" key="3">
    <source>
        <dbReference type="ARBA" id="ARBA00023274"/>
    </source>
</evidence>
<dbReference type="PANTHER" id="PTHR12059">
    <property type="entry name" value="RIBOSOMAL PROTEIN L23-RELATED"/>
    <property type="match status" value="1"/>
</dbReference>
<evidence type="ECO:0000313" key="5">
    <source>
        <dbReference type="Proteomes" id="UP001372338"/>
    </source>
</evidence>
<dbReference type="GO" id="GO:0032543">
    <property type="term" value="P:mitochondrial translation"/>
    <property type="evidence" value="ECO:0007669"/>
    <property type="project" value="TreeGrafter"/>
</dbReference>
<proteinExistence type="inferred from homology"/>
<dbReference type="PANTHER" id="PTHR12059:SF8">
    <property type="entry name" value="50S RIBOSOMAL PROTEIN L23"/>
    <property type="match status" value="1"/>
</dbReference>
<dbReference type="InterPro" id="IPR013025">
    <property type="entry name" value="Ribosomal_uL23-like"/>
</dbReference>